<accession>A0A0G1YGV3</accession>
<evidence type="ECO:0000313" key="2">
    <source>
        <dbReference type="EMBL" id="KKW42476.1"/>
    </source>
</evidence>
<feature type="domain" description="Metallo-beta-lactamase" evidence="1">
    <location>
        <begin position="48"/>
        <end position="257"/>
    </location>
</feature>
<dbReference type="EMBL" id="LCRX01000006">
    <property type="protein sequence ID" value="KKW42476.1"/>
    <property type="molecule type" value="Genomic_DNA"/>
</dbReference>
<reference evidence="2 3" key="1">
    <citation type="journal article" date="2015" name="Nature">
        <title>rRNA introns, odd ribosomes, and small enigmatic genomes across a large radiation of phyla.</title>
        <authorList>
            <person name="Brown C.T."/>
            <person name="Hug L.A."/>
            <person name="Thomas B.C."/>
            <person name="Sharon I."/>
            <person name="Castelle C.J."/>
            <person name="Singh A."/>
            <person name="Wilkins M.J."/>
            <person name="Williams K.H."/>
            <person name="Banfield J.F."/>
        </authorList>
    </citation>
    <scope>NUCLEOTIDE SEQUENCE [LARGE SCALE GENOMIC DNA]</scope>
</reference>
<comment type="caution">
    <text evidence="2">The sequence shown here is derived from an EMBL/GenBank/DDBJ whole genome shotgun (WGS) entry which is preliminary data.</text>
</comment>
<proteinExistence type="predicted"/>
<dbReference type="PANTHER" id="PTHR30619">
    <property type="entry name" value="DNA INTERNALIZATION/COMPETENCE PROTEIN COMEC/REC2"/>
    <property type="match status" value="1"/>
</dbReference>
<dbReference type="InterPro" id="IPR035681">
    <property type="entry name" value="ComA-like_MBL"/>
</dbReference>
<dbReference type="InterPro" id="IPR036866">
    <property type="entry name" value="RibonucZ/Hydroxyglut_hydro"/>
</dbReference>
<dbReference type="PATRIC" id="fig|1619044.3.peg.475"/>
<dbReference type="PANTHER" id="PTHR30619:SF1">
    <property type="entry name" value="RECOMBINATION PROTEIN 2"/>
    <property type="match status" value="1"/>
</dbReference>
<name>A0A0G1YGV3_9BACT</name>
<dbReference type="InterPro" id="IPR001279">
    <property type="entry name" value="Metallo-B-lactamas"/>
</dbReference>
<sequence>MKKLLFGFVFLIFIVLFLWLVSEHVALYLRARVAKDPAVAAAFLDVGQGDATFIEFPDKRQMLVDCGRDARVLEALGRVMRFYDRTIDYLVVTHPDSDHYAGCIDVLRRFNIRTIVYNGAPKSYDELWNVFRESLDQEVKAGALYEEITSARTVEIGGATIRYLYPDHPLSADPAIPGTNERADNNGSIVFRLTYGVGNILMTGDMEEPLENYLVRLSGESLDSEVLKAGHHGSGSSSSEVLVSAVAPRMAVVSAGKDNPYGHPSPRVVKRLERAGARVLRTDRDHDILLALTRDSVYVIRPKSPPAGAKAFSRFFSFPGLGIWRAIGRLDRL</sequence>
<dbReference type="STRING" id="1619044.UY92_C0006G0037"/>
<dbReference type="Pfam" id="PF00753">
    <property type="entry name" value="Lactamase_B"/>
    <property type="match status" value="1"/>
</dbReference>
<dbReference type="CDD" id="cd07731">
    <property type="entry name" value="ComA-like_MBL-fold"/>
    <property type="match status" value="1"/>
</dbReference>
<gene>
    <name evidence="2" type="ORF">UY92_C0006G0037</name>
</gene>
<organism evidence="2 3">
    <name type="scientific">Candidatus Magasanikbacteria bacterium GW2011_GWA2_56_11</name>
    <dbReference type="NCBI Taxonomy" id="1619044"/>
    <lineage>
        <taxon>Bacteria</taxon>
        <taxon>Candidatus Magasanikiibacteriota</taxon>
    </lineage>
</organism>
<dbReference type="Proteomes" id="UP000033870">
    <property type="component" value="Unassembled WGS sequence"/>
</dbReference>
<dbReference type="SMART" id="SM00849">
    <property type="entry name" value="Lactamase_B"/>
    <property type="match status" value="1"/>
</dbReference>
<dbReference type="Gene3D" id="3.60.15.10">
    <property type="entry name" value="Ribonuclease Z/Hydroxyacylglutathione hydrolase-like"/>
    <property type="match status" value="1"/>
</dbReference>
<dbReference type="AlphaFoldDB" id="A0A0G1YGV3"/>
<protein>
    <submittedName>
        <fullName evidence="2">Metallo-beta-lactamase domain protein</fullName>
    </submittedName>
</protein>
<evidence type="ECO:0000259" key="1">
    <source>
        <dbReference type="SMART" id="SM00849"/>
    </source>
</evidence>
<dbReference type="InterPro" id="IPR052159">
    <property type="entry name" value="Competence_DNA_uptake"/>
</dbReference>
<evidence type="ECO:0000313" key="3">
    <source>
        <dbReference type="Proteomes" id="UP000033870"/>
    </source>
</evidence>
<dbReference type="SUPFAM" id="SSF56281">
    <property type="entry name" value="Metallo-hydrolase/oxidoreductase"/>
    <property type="match status" value="1"/>
</dbReference>